<feature type="compositionally biased region" description="Polar residues" evidence="1">
    <location>
        <begin position="208"/>
        <end position="222"/>
    </location>
</feature>
<organism evidence="2 3">
    <name type="scientific">Streptomyces monashensis</name>
    <dbReference type="NCBI Taxonomy" id="1678012"/>
    <lineage>
        <taxon>Bacteria</taxon>
        <taxon>Bacillati</taxon>
        <taxon>Actinomycetota</taxon>
        <taxon>Actinomycetes</taxon>
        <taxon>Kitasatosporales</taxon>
        <taxon>Streptomycetaceae</taxon>
        <taxon>Streptomyces</taxon>
    </lineage>
</organism>
<name>A0A1S2QL12_9ACTN</name>
<evidence type="ECO:0000256" key="1">
    <source>
        <dbReference type="SAM" id="MobiDB-lite"/>
    </source>
</evidence>
<proteinExistence type="predicted"/>
<gene>
    <name evidence="2" type="ORF">BIV23_07945</name>
</gene>
<sequence length="222" mass="24027">MAPPQHGGGRHYDLVALPDVNIQPDVPCFMDCVVAMSADPREAADAWVQTAGACLLELLDQRRRFADQVHPAHERGVPGWHSISSGAVAFGVDITENRRMQHALLDANVPHRIADTFTADLESPFFNGVTVFYGGRPGAMETEIRVNGERHDAASAAMAALNLPEPTTFTAVRYYTLLLPLPSDGAAPTAPSAALPNSQADRPKTRPPTRNQGFQSTRVHSR</sequence>
<keyword evidence="3" id="KW-1185">Reference proteome</keyword>
<dbReference type="Pfam" id="PF19875">
    <property type="entry name" value="DUF6348"/>
    <property type="match status" value="1"/>
</dbReference>
<evidence type="ECO:0000313" key="2">
    <source>
        <dbReference type="EMBL" id="OIK06317.1"/>
    </source>
</evidence>
<evidence type="ECO:0000313" key="3">
    <source>
        <dbReference type="Proteomes" id="UP000179642"/>
    </source>
</evidence>
<dbReference type="Proteomes" id="UP000179642">
    <property type="component" value="Unassembled WGS sequence"/>
</dbReference>
<comment type="caution">
    <text evidence="2">The sequence shown here is derived from an EMBL/GenBank/DDBJ whole genome shotgun (WGS) entry which is preliminary data.</text>
</comment>
<dbReference type="InterPro" id="IPR045929">
    <property type="entry name" value="DUF6348"/>
</dbReference>
<reference evidence="2 3" key="1">
    <citation type="submission" date="2016-10" db="EMBL/GenBank/DDBJ databases">
        <title>Genome sequence of Streptomyces sp. MUSC 1.</title>
        <authorList>
            <person name="Lee L.-H."/>
            <person name="Ser H.-L."/>
            <person name="Law J.W.-F."/>
        </authorList>
    </citation>
    <scope>NUCLEOTIDE SEQUENCE [LARGE SCALE GENOMIC DNA]</scope>
    <source>
        <strain evidence="2 3">MUSC 1</strain>
    </source>
</reference>
<accession>A0A1S2QL12</accession>
<protein>
    <submittedName>
        <fullName evidence="2">Uncharacterized protein</fullName>
    </submittedName>
</protein>
<feature type="region of interest" description="Disordered" evidence="1">
    <location>
        <begin position="186"/>
        <end position="222"/>
    </location>
</feature>
<dbReference type="AlphaFoldDB" id="A0A1S2QL12"/>
<dbReference type="EMBL" id="MLYO01000015">
    <property type="protein sequence ID" value="OIK06317.1"/>
    <property type="molecule type" value="Genomic_DNA"/>
</dbReference>